<dbReference type="WBParaSite" id="Pan_g21086.t1">
    <property type="protein sequence ID" value="Pan_g21086.t1"/>
    <property type="gene ID" value="Pan_g21086"/>
</dbReference>
<feature type="coiled-coil region" evidence="1">
    <location>
        <begin position="47"/>
        <end position="74"/>
    </location>
</feature>
<protein>
    <submittedName>
        <fullName evidence="3">Valyl-tRNA synthetase</fullName>
    </submittedName>
</protein>
<proteinExistence type="predicted"/>
<sequence length="143" mass="16257">MNIEQILDDTMAYVGENLINDPITPILQRAKDFVSTALNPKFLKPLKANVEERIKSLEAEIAAIEETLQKQAEAKAISQAKVMHEANVAKVYEEFLSNDFDDTLSMVSDDYDVNHNNRLKERRKALIAEMNELKQLLQIPLSV</sequence>
<keyword evidence="2" id="KW-1185">Reference proteome</keyword>
<reference evidence="3" key="2">
    <citation type="submission" date="2020-10" db="UniProtKB">
        <authorList>
            <consortium name="WormBaseParasite"/>
        </authorList>
    </citation>
    <scope>IDENTIFICATION</scope>
</reference>
<evidence type="ECO:0000313" key="3">
    <source>
        <dbReference type="WBParaSite" id="Pan_g21086.t1"/>
    </source>
</evidence>
<reference evidence="2" key="1">
    <citation type="journal article" date="2013" name="Genetics">
        <title>The draft genome and transcriptome of Panagrellus redivivus are shaped by the harsh demands of a free-living lifestyle.</title>
        <authorList>
            <person name="Srinivasan J."/>
            <person name="Dillman A.R."/>
            <person name="Macchietto M.G."/>
            <person name="Heikkinen L."/>
            <person name="Lakso M."/>
            <person name="Fracchia K.M."/>
            <person name="Antoshechkin I."/>
            <person name="Mortazavi A."/>
            <person name="Wong G."/>
            <person name="Sternberg P.W."/>
        </authorList>
    </citation>
    <scope>NUCLEOTIDE SEQUENCE [LARGE SCALE GENOMIC DNA]</scope>
    <source>
        <strain evidence="2">MT8872</strain>
    </source>
</reference>
<organism evidence="2 3">
    <name type="scientific">Panagrellus redivivus</name>
    <name type="common">Microworm</name>
    <dbReference type="NCBI Taxonomy" id="6233"/>
    <lineage>
        <taxon>Eukaryota</taxon>
        <taxon>Metazoa</taxon>
        <taxon>Ecdysozoa</taxon>
        <taxon>Nematoda</taxon>
        <taxon>Chromadorea</taxon>
        <taxon>Rhabditida</taxon>
        <taxon>Tylenchina</taxon>
        <taxon>Panagrolaimomorpha</taxon>
        <taxon>Panagrolaimoidea</taxon>
        <taxon>Panagrolaimidae</taxon>
        <taxon>Panagrellus</taxon>
    </lineage>
</organism>
<dbReference type="Proteomes" id="UP000492821">
    <property type="component" value="Unassembled WGS sequence"/>
</dbReference>
<accession>A0A7E4VJ15</accession>
<evidence type="ECO:0000313" key="2">
    <source>
        <dbReference type="Proteomes" id="UP000492821"/>
    </source>
</evidence>
<evidence type="ECO:0000256" key="1">
    <source>
        <dbReference type="SAM" id="Coils"/>
    </source>
</evidence>
<name>A0A7E4VJ15_PANRE</name>
<dbReference type="AlphaFoldDB" id="A0A7E4VJ15"/>
<keyword evidence="1" id="KW-0175">Coiled coil</keyword>